<feature type="domain" description="AB hydrolase-1" evidence="1">
    <location>
        <begin position="8"/>
        <end position="230"/>
    </location>
</feature>
<evidence type="ECO:0000313" key="3">
    <source>
        <dbReference type="Proteomes" id="UP000053328"/>
    </source>
</evidence>
<dbReference type="OrthoDB" id="4110502at2759"/>
<keyword evidence="3" id="KW-1185">Reference proteome</keyword>
<dbReference type="PANTHER" id="PTHR37017">
    <property type="entry name" value="AB HYDROLASE-1 DOMAIN-CONTAINING PROTEIN-RELATED"/>
    <property type="match status" value="1"/>
</dbReference>
<dbReference type="Gene3D" id="3.40.50.1820">
    <property type="entry name" value="alpha/beta hydrolase"/>
    <property type="match status" value="1"/>
</dbReference>
<name>A0A0D2BQX7_9EURO</name>
<accession>A0A0D2BQX7</accession>
<evidence type="ECO:0000259" key="1">
    <source>
        <dbReference type="Pfam" id="PF12697"/>
    </source>
</evidence>
<dbReference type="Proteomes" id="UP000053328">
    <property type="component" value="Unassembled WGS sequence"/>
</dbReference>
<dbReference type="InterPro" id="IPR052897">
    <property type="entry name" value="Sec-Metab_Biosynth_Hydrolase"/>
</dbReference>
<evidence type="ECO:0000313" key="2">
    <source>
        <dbReference type="EMBL" id="KIW20865.1"/>
    </source>
</evidence>
<gene>
    <name evidence="2" type="ORF">PV08_01443</name>
</gene>
<sequence length="240" mass="26506">MAPSDTTIIFVPGAWHTPDCFSPTTTLLEEAGYTIDLVYLKSVGPAEHVKDSQPDIDTTAAAIRRAVDRGHKVVLVCHSYGGIPGAQAIKGYESHIINFFLCCSFIIPQGKTLIGAFGSDLPWFNISEDRTEVNPATPAETFYNDMSEEQVKEAVSKLKPHSYQTFHSVVTYEGWRFVPTTYLYCLQDQAIPMFVQKLMVEEFAKGVDVKTPTVDASHTPFVSKPLETANAIRRAAGENI</sequence>
<reference evidence="2 3" key="1">
    <citation type="submission" date="2015-01" db="EMBL/GenBank/DDBJ databases">
        <title>The Genome Sequence of Exophiala spinifera CBS89968.</title>
        <authorList>
            <consortium name="The Broad Institute Genomics Platform"/>
            <person name="Cuomo C."/>
            <person name="de Hoog S."/>
            <person name="Gorbushina A."/>
            <person name="Stielow B."/>
            <person name="Teixiera M."/>
            <person name="Abouelleil A."/>
            <person name="Chapman S.B."/>
            <person name="Priest M."/>
            <person name="Young S.K."/>
            <person name="Wortman J."/>
            <person name="Nusbaum C."/>
            <person name="Birren B."/>
        </authorList>
    </citation>
    <scope>NUCLEOTIDE SEQUENCE [LARGE SCALE GENOMIC DNA]</scope>
    <source>
        <strain evidence="2 3">CBS 89968</strain>
    </source>
</reference>
<dbReference type="InterPro" id="IPR000073">
    <property type="entry name" value="AB_hydrolase_1"/>
</dbReference>
<dbReference type="PANTHER" id="PTHR37017:SF11">
    <property type="entry name" value="ESTERASE_LIPASE_THIOESTERASE DOMAIN-CONTAINING PROTEIN"/>
    <property type="match status" value="1"/>
</dbReference>
<organism evidence="2 3">
    <name type="scientific">Exophiala spinifera</name>
    <dbReference type="NCBI Taxonomy" id="91928"/>
    <lineage>
        <taxon>Eukaryota</taxon>
        <taxon>Fungi</taxon>
        <taxon>Dikarya</taxon>
        <taxon>Ascomycota</taxon>
        <taxon>Pezizomycotina</taxon>
        <taxon>Eurotiomycetes</taxon>
        <taxon>Chaetothyriomycetidae</taxon>
        <taxon>Chaetothyriales</taxon>
        <taxon>Herpotrichiellaceae</taxon>
        <taxon>Exophiala</taxon>
    </lineage>
</organism>
<dbReference type="VEuPathDB" id="FungiDB:PV08_01443"/>
<dbReference type="SUPFAM" id="SSF53474">
    <property type="entry name" value="alpha/beta-Hydrolases"/>
    <property type="match status" value="1"/>
</dbReference>
<dbReference type="EMBL" id="KN847492">
    <property type="protein sequence ID" value="KIW20865.1"/>
    <property type="molecule type" value="Genomic_DNA"/>
</dbReference>
<dbReference type="AlphaFoldDB" id="A0A0D2BQX7"/>
<protein>
    <recommendedName>
        <fullName evidence="1">AB hydrolase-1 domain-containing protein</fullName>
    </recommendedName>
</protein>
<dbReference type="Pfam" id="PF12697">
    <property type="entry name" value="Abhydrolase_6"/>
    <property type="match status" value="1"/>
</dbReference>
<dbReference type="STRING" id="91928.A0A0D2BQX7"/>
<dbReference type="InterPro" id="IPR029058">
    <property type="entry name" value="AB_hydrolase_fold"/>
</dbReference>
<dbReference type="HOGENOM" id="CLU_046066_1_3_1"/>
<proteinExistence type="predicted"/>
<dbReference type="GeneID" id="27328526"/>
<dbReference type="RefSeq" id="XP_016241081.1">
    <property type="nucleotide sequence ID" value="XM_016375805.1"/>
</dbReference>